<protein>
    <submittedName>
        <fullName evidence="3">FAD-binding oxidoreductase</fullName>
    </submittedName>
</protein>
<dbReference type="InterPro" id="IPR006076">
    <property type="entry name" value="FAD-dep_OxRdtase"/>
</dbReference>
<keyword evidence="1" id="KW-0560">Oxidoreductase</keyword>
<dbReference type="PANTHER" id="PTHR13847">
    <property type="entry name" value="SARCOSINE DEHYDROGENASE-RELATED"/>
    <property type="match status" value="1"/>
</dbReference>
<keyword evidence="4" id="KW-1185">Reference proteome</keyword>
<gene>
    <name evidence="3" type="ORF">GCM10009765_47090</name>
</gene>
<name>A0ABP4TR65_9ACTN</name>
<reference evidence="4" key="1">
    <citation type="journal article" date="2019" name="Int. J. Syst. Evol. Microbiol.">
        <title>The Global Catalogue of Microorganisms (GCM) 10K type strain sequencing project: providing services to taxonomists for standard genome sequencing and annotation.</title>
        <authorList>
            <consortium name="The Broad Institute Genomics Platform"/>
            <consortium name="The Broad Institute Genome Sequencing Center for Infectious Disease"/>
            <person name="Wu L."/>
            <person name="Ma J."/>
        </authorList>
    </citation>
    <scope>NUCLEOTIDE SEQUENCE [LARGE SCALE GENOMIC DNA]</scope>
    <source>
        <strain evidence="4">JCM 14718</strain>
    </source>
</reference>
<feature type="domain" description="FAD dependent oxidoreductase" evidence="2">
    <location>
        <begin position="2"/>
        <end position="326"/>
    </location>
</feature>
<dbReference type="Proteomes" id="UP001500618">
    <property type="component" value="Unassembled WGS sequence"/>
</dbReference>
<proteinExistence type="predicted"/>
<evidence type="ECO:0000313" key="3">
    <source>
        <dbReference type="EMBL" id="GAA1692329.1"/>
    </source>
</evidence>
<dbReference type="EMBL" id="BAAANY010000019">
    <property type="protein sequence ID" value="GAA1692329.1"/>
    <property type="molecule type" value="Genomic_DNA"/>
</dbReference>
<dbReference type="InterPro" id="IPR036188">
    <property type="entry name" value="FAD/NAD-bd_sf"/>
</dbReference>
<accession>A0ABP4TR65</accession>
<dbReference type="Pfam" id="PF01266">
    <property type="entry name" value="DAO"/>
    <property type="match status" value="1"/>
</dbReference>
<dbReference type="PANTHER" id="PTHR13847:SF287">
    <property type="entry name" value="FAD-DEPENDENT OXIDOREDUCTASE DOMAIN-CONTAINING PROTEIN 1"/>
    <property type="match status" value="1"/>
</dbReference>
<sequence length="368" mass="38263">MTLVERRAPASGATGRSGALVRTHYTNDPEASLAIAALPWFTEWADRVGGDCGFVRTGFVQLVGVDDTKLLRENVKSLQRLGATTETLAASDIRAVVPGLAVADDESAAYEPESGYADPVATTRGLVDAARRLGADVRENCSVDGLLTAGGHVVGVATNDGPINAEVVVLANGAWSNALTRPLGLDLPITATRAQAAVVRRPAPLVGIAGHPAVIDRRNGIYARPYDADRTLVGMSSSNADTLSDLDDVPVAPGFAERARDRLAEAFPAFSGQPISHTQAGPLDVTPDHCAILGPVDGIDGLVLAVGMSGSGFKKAPAIGACLAELIQDGQATSADLRPFSYHRFARGAQIERRDYRMGAGGGTALVH</sequence>
<dbReference type="Gene3D" id="3.50.50.60">
    <property type="entry name" value="FAD/NAD(P)-binding domain"/>
    <property type="match status" value="1"/>
</dbReference>
<dbReference type="SUPFAM" id="SSF51905">
    <property type="entry name" value="FAD/NAD(P)-binding domain"/>
    <property type="match status" value="1"/>
</dbReference>
<dbReference type="Gene3D" id="3.30.9.10">
    <property type="entry name" value="D-Amino Acid Oxidase, subunit A, domain 2"/>
    <property type="match status" value="1"/>
</dbReference>
<evidence type="ECO:0000256" key="1">
    <source>
        <dbReference type="ARBA" id="ARBA00023002"/>
    </source>
</evidence>
<evidence type="ECO:0000313" key="4">
    <source>
        <dbReference type="Proteomes" id="UP001500618"/>
    </source>
</evidence>
<organism evidence="3 4">
    <name type="scientific">Fodinicola feengrottensis</name>
    <dbReference type="NCBI Taxonomy" id="435914"/>
    <lineage>
        <taxon>Bacteria</taxon>
        <taxon>Bacillati</taxon>
        <taxon>Actinomycetota</taxon>
        <taxon>Actinomycetes</taxon>
        <taxon>Mycobacteriales</taxon>
        <taxon>Fodinicola</taxon>
    </lineage>
</organism>
<evidence type="ECO:0000259" key="2">
    <source>
        <dbReference type="Pfam" id="PF01266"/>
    </source>
</evidence>
<comment type="caution">
    <text evidence="3">The sequence shown here is derived from an EMBL/GenBank/DDBJ whole genome shotgun (WGS) entry which is preliminary data.</text>
</comment>